<evidence type="ECO:0000256" key="6">
    <source>
        <dbReference type="ARBA" id="ARBA00023136"/>
    </source>
</evidence>
<evidence type="ECO:0000256" key="9">
    <source>
        <dbReference type="RuleBase" id="RU003357"/>
    </source>
</evidence>
<dbReference type="InterPro" id="IPR037066">
    <property type="entry name" value="Plug_dom_sf"/>
</dbReference>
<evidence type="ECO:0000259" key="11">
    <source>
        <dbReference type="Pfam" id="PF00593"/>
    </source>
</evidence>
<keyword evidence="4 8" id="KW-0812">Transmembrane</keyword>
<dbReference type="Pfam" id="PF07715">
    <property type="entry name" value="Plug"/>
    <property type="match status" value="1"/>
</dbReference>
<dbReference type="InterPro" id="IPR000531">
    <property type="entry name" value="Beta-barrel_TonB"/>
</dbReference>
<organism evidence="13 14">
    <name type="scientific">Sphingomonas lycopersici</name>
    <dbReference type="NCBI Taxonomy" id="2951807"/>
    <lineage>
        <taxon>Bacteria</taxon>
        <taxon>Pseudomonadati</taxon>
        <taxon>Pseudomonadota</taxon>
        <taxon>Alphaproteobacteria</taxon>
        <taxon>Sphingomonadales</taxon>
        <taxon>Sphingomonadaceae</taxon>
        <taxon>Sphingomonas</taxon>
    </lineage>
</organism>
<evidence type="ECO:0000256" key="8">
    <source>
        <dbReference type="PROSITE-ProRule" id="PRU01360"/>
    </source>
</evidence>
<dbReference type="Gene3D" id="2.40.170.20">
    <property type="entry name" value="TonB-dependent receptor, beta-barrel domain"/>
    <property type="match status" value="1"/>
</dbReference>
<accession>A0AA41ZD29</accession>
<dbReference type="Gene3D" id="3.55.50.30">
    <property type="match status" value="1"/>
</dbReference>
<dbReference type="EMBL" id="JANFAV010000017">
    <property type="protein sequence ID" value="MCW6536926.1"/>
    <property type="molecule type" value="Genomic_DNA"/>
</dbReference>
<dbReference type="Proteomes" id="UP001165565">
    <property type="component" value="Unassembled WGS sequence"/>
</dbReference>
<dbReference type="InterPro" id="IPR012910">
    <property type="entry name" value="Plug_dom"/>
</dbReference>
<evidence type="ECO:0000256" key="10">
    <source>
        <dbReference type="SAM" id="SignalP"/>
    </source>
</evidence>
<evidence type="ECO:0000256" key="4">
    <source>
        <dbReference type="ARBA" id="ARBA00022692"/>
    </source>
</evidence>
<keyword evidence="6 8" id="KW-0472">Membrane</keyword>
<dbReference type="Pfam" id="PF00593">
    <property type="entry name" value="TonB_dep_Rec_b-barrel"/>
    <property type="match status" value="1"/>
</dbReference>
<keyword evidence="2 8" id="KW-0813">Transport</keyword>
<evidence type="ECO:0000256" key="5">
    <source>
        <dbReference type="ARBA" id="ARBA00023077"/>
    </source>
</evidence>
<dbReference type="PANTHER" id="PTHR47234">
    <property type="match status" value="1"/>
</dbReference>
<dbReference type="InterPro" id="IPR039426">
    <property type="entry name" value="TonB-dep_rcpt-like"/>
</dbReference>
<feature type="domain" description="TonB-dependent receptor plug" evidence="12">
    <location>
        <begin position="168"/>
        <end position="247"/>
    </location>
</feature>
<evidence type="ECO:0000256" key="3">
    <source>
        <dbReference type="ARBA" id="ARBA00022452"/>
    </source>
</evidence>
<comment type="similarity">
    <text evidence="8 9">Belongs to the TonB-dependent receptor family.</text>
</comment>
<dbReference type="AlphaFoldDB" id="A0AA41ZD29"/>
<keyword evidence="3 8" id="KW-1134">Transmembrane beta strand</keyword>
<feature type="signal peptide" evidence="10">
    <location>
        <begin position="1"/>
        <end position="25"/>
    </location>
</feature>
<evidence type="ECO:0000313" key="14">
    <source>
        <dbReference type="Proteomes" id="UP001165565"/>
    </source>
</evidence>
<dbReference type="PANTHER" id="PTHR47234:SF3">
    <property type="entry name" value="SECRETIN_TONB SHORT N-TERMINAL DOMAIN-CONTAINING PROTEIN"/>
    <property type="match status" value="1"/>
</dbReference>
<evidence type="ECO:0000256" key="1">
    <source>
        <dbReference type="ARBA" id="ARBA00004571"/>
    </source>
</evidence>
<feature type="chain" id="PRO_5041293427" evidence="10">
    <location>
        <begin position="26"/>
        <end position="846"/>
    </location>
</feature>
<sequence length="846" mass="88905">MEFRNGVASMALAAMVVCASGTAVAQSAPVLRYDLPGQDLAATLRAIARASGRQVIIATRGVEGKVAPALHGSFSADDAIRLVTGPSGVPVRFTPNAALVGEPETKDDPRAAGGDIAGEVTVTGTRIRSAAVVSPVTTLTTREALRDGQASTTAMIASVAQNFGGGQNPGVGSGVPNQFNETGGSSFNLRGLGSDATLTLIDGHRIAYGGSTQSVDVSSIPFLAIDRMEIVPDGSSALYGSDAVAGVANIILKNHFSGLEAAASIGVPTSGGGLSQQYGVIAGTTWRSGNVFAAYEYGYSEELSTSDRPLFRAVAPGLSLYPELEHHNLLVKARQEIASGISFEVEGFYNRRTSVRYGSYDLTGNYRVDGQRVSSADTSFAIIPTLRLDLGASWSVAVSGSYAQDHSDFLNLQFFSGSPSPYATCYCNASTGAEVNAEGPLFSLPGGEARLAIGAGLRSVHFEKPISAIDVSQRNYFAYSELALPLIAPAQGISGIAALNLNLAARFESYPSVGKVVTPRVGLIYSPVQGVSLKGTWGESFRAPTLYQEYVAQNLYLYPANLLGATGAPPSAAALLLIGGNRSLKPERAKTLSATLELRPAALPGAHLEVTYFQVRYRDRIVTPITYLTQALSNPYYGVYVTNAPTPAQQATVMAQAPAVNITGVPYDPANVVAIVLNNNVNAERQFARGVDISAGYRFAIGRATNIELLANASYLDSDQFVSAGQPREQLAGTLYHPPHFRGRAGVRVDGTNFSSSAFVNRIGGVMDTRNAPATMVRGMTTVDLAVTFHPQGSALRGLEATLSVENIGNVAPQVMTPAIIGDSPFDSTNYSPIGRRIGVTLIKRW</sequence>
<dbReference type="RefSeq" id="WP_265270756.1">
    <property type="nucleotide sequence ID" value="NZ_JANFAV010000017.1"/>
</dbReference>
<dbReference type="GO" id="GO:0009279">
    <property type="term" value="C:cell outer membrane"/>
    <property type="evidence" value="ECO:0007669"/>
    <property type="project" value="UniProtKB-SubCell"/>
</dbReference>
<dbReference type="SUPFAM" id="SSF56935">
    <property type="entry name" value="Porins"/>
    <property type="match status" value="1"/>
</dbReference>
<evidence type="ECO:0000256" key="2">
    <source>
        <dbReference type="ARBA" id="ARBA00022448"/>
    </source>
</evidence>
<dbReference type="InterPro" id="IPR036942">
    <property type="entry name" value="Beta-barrel_TonB_sf"/>
</dbReference>
<name>A0AA41ZD29_9SPHN</name>
<evidence type="ECO:0000256" key="7">
    <source>
        <dbReference type="ARBA" id="ARBA00023237"/>
    </source>
</evidence>
<dbReference type="Gene3D" id="2.170.130.10">
    <property type="entry name" value="TonB-dependent receptor, plug domain"/>
    <property type="match status" value="1"/>
</dbReference>
<evidence type="ECO:0000259" key="12">
    <source>
        <dbReference type="Pfam" id="PF07715"/>
    </source>
</evidence>
<gene>
    <name evidence="13" type="ORF">NEE01_19280</name>
</gene>
<keyword evidence="13" id="KW-0675">Receptor</keyword>
<protein>
    <submittedName>
        <fullName evidence="13">TonB-dependent receptor</fullName>
    </submittedName>
</protein>
<keyword evidence="14" id="KW-1185">Reference proteome</keyword>
<keyword evidence="10" id="KW-0732">Signal</keyword>
<reference evidence="13" key="1">
    <citation type="submission" date="2022-06" db="EMBL/GenBank/DDBJ databases">
        <title>Sphingomonas sp. nov. isolated from rhizosphere soil of tomato.</title>
        <authorList>
            <person name="Dong H."/>
            <person name="Gao R."/>
        </authorList>
    </citation>
    <scope>NUCLEOTIDE SEQUENCE</scope>
    <source>
        <strain evidence="13">MMSM24</strain>
    </source>
</reference>
<feature type="domain" description="TonB-dependent receptor-like beta-barrel" evidence="11">
    <location>
        <begin position="358"/>
        <end position="808"/>
    </location>
</feature>
<keyword evidence="5 9" id="KW-0798">TonB box</keyword>
<evidence type="ECO:0000313" key="13">
    <source>
        <dbReference type="EMBL" id="MCW6536926.1"/>
    </source>
</evidence>
<comment type="caution">
    <text evidence="13">The sequence shown here is derived from an EMBL/GenBank/DDBJ whole genome shotgun (WGS) entry which is preliminary data.</text>
</comment>
<dbReference type="PROSITE" id="PS52016">
    <property type="entry name" value="TONB_DEPENDENT_REC_3"/>
    <property type="match status" value="1"/>
</dbReference>
<comment type="subcellular location">
    <subcellularLocation>
        <location evidence="1 8">Cell outer membrane</location>
        <topology evidence="1 8">Multi-pass membrane protein</topology>
    </subcellularLocation>
</comment>
<keyword evidence="7 8" id="KW-0998">Cell outer membrane</keyword>
<proteinExistence type="inferred from homology"/>